<evidence type="ECO:0000256" key="2">
    <source>
        <dbReference type="ARBA" id="ARBA00023125"/>
    </source>
</evidence>
<feature type="domain" description="Homeobox" evidence="8">
    <location>
        <begin position="54"/>
        <end position="114"/>
    </location>
</feature>
<reference evidence="9 10" key="1">
    <citation type="submission" date="2022-05" db="EMBL/GenBank/DDBJ databases">
        <authorList>
            <consortium name="Genoscope - CEA"/>
            <person name="William W."/>
        </authorList>
    </citation>
    <scope>NUCLEOTIDE SEQUENCE [LARGE SCALE GENOMIC DNA]</scope>
</reference>
<gene>
    <name evidence="9" type="ORF">PLOB_00048829</name>
</gene>
<dbReference type="InterPro" id="IPR009057">
    <property type="entry name" value="Homeodomain-like_sf"/>
</dbReference>
<evidence type="ECO:0000256" key="7">
    <source>
        <dbReference type="SAM" id="MobiDB-lite"/>
    </source>
</evidence>
<evidence type="ECO:0000313" key="10">
    <source>
        <dbReference type="Proteomes" id="UP001159405"/>
    </source>
</evidence>
<evidence type="ECO:0000256" key="4">
    <source>
        <dbReference type="ARBA" id="ARBA00023242"/>
    </source>
</evidence>
<evidence type="ECO:0000256" key="1">
    <source>
        <dbReference type="ARBA" id="ARBA00004123"/>
    </source>
</evidence>
<dbReference type="Pfam" id="PF00046">
    <property type="entry name" value="Homeodomain"/>
    <property type="match status" value="1"/>
</dbReference>
<dbReference type="CDD" id="cd00086">
    <property type="entry name" value="homeodomain"/>
    <property type="match status" value="1"/>
</dbReference>
<feature type="DNA-binding region" description="Homeobox" evidence="5">
    <location>
        <begin position="56"/>
        <end position="115"/>
    </location>
</feature>
<feature type="region of interest" description="Disordered" evidence="7">
    <location>
        <begin position="1"/>
        <end position="58"/>
    </location>
</feature>
<dbReference type="PANTHER" id="PTHR24329">
    <property type="entry name" value="HOMEOBOX PROTEIN ARISTALESS"/>
    <property type="match status" value="1"/>
</dbReference>
<sequence length="266" mass="29874">MDKRPAFNGVTEYHKKGPFSAEPENVTHAPIVKGSKAASGNLRRTTPKPKQDGQGYRRKRTAFSIRQLQKLETAFRWNMYPGVNVRESLATELGISEACVQVWFQNRRSKWRKRECSYPPIQNKKQLQLGLASGSFNTYNANERDWPLSQVQTYCSCQFKSAAGGMLTVPTMALMPTSSGVSNHLITCASLCSTHVPSVSRGHELVRQYKREEEDPTYADHRESVVDVKQATFQRDRSVDELIGANGLLCMRGGVLPSFMSNDKPL</sequence>
<dbReference type="SMART" id="SM00389">
    <property type="entry name" value="HOX"/>
    <property type="match status" value="1"/>
</dbReference>
<keyword evidence="2 5" id="KW-0238">DNA-binding</keyword>
<dbReference type="Gene3D" id="1.10.10.60">
    <property type="entry name" value="Homeodomain-like"/>
    <property type="match status" value="1"/>
</dbReference>
<comment type="caution">
    <text evidence="9">The sequence shown here is derived from an EMBL/GenBank/DDBJ whole genome shotgun (WGS) entry which is preliminary data.</text>
</comment>
<dbReference type="InterPro" id="IPR001356">
    <property type="entry name" value="HD"/>
</dbReference>
<dbReference type="InterPro" id="IPR017970">
    <property type="entry name" value="Homeobox_CS"/>
</dbReference>
<dbReference type="PROSITE" id="PS50071">
    <property type="entry name" value="HOMEOBOX_2"/>
    <property type="match status" value="1"/>
</dbReference>
<accession>A0ABN8PWK7</accession>
<dbReference type="InterPro" id="IPR050649">
    <property type="entry name" value="Paired_Homeobox_TFs"/>
</dbReference>
<keyword evidence="3 5" id="KW-0371">Homeobox</keyword>
<dbReference type="Proteomes" id="UP001159405">
    <property type="component" value="Unassembled WGS sequence"/>
</dbReference>
<evidence type="ECO:0000313" key="9">
    <source>
        <dbReference type="EMBL" id="CAH3151884.1"/>
    </source>
</evidence>
<dbReference type="PANTHER" id="PTHR24329:SF543">
    <property type="entry name" value="FI01017P-RELATED"/>
    <property type="match status" value="1"/>
</dbReference>
<proteinExistence type="predicted"/>
<dbReference type="EMBL" id="CALNXK010000092">
    <property type="protein sequence ID" value="CAH3151884.1"/>
    <property type="molecule type" value="Genomic_DNA"/>
</dbReference>
<keyword evidence="10" id="KW-1185">Reference proteome</keyword>
<evidence type="ECO:0000256" key="6">
    <source>
        <dbReference type="RuleBase" id="RU000682"/>
    </source>
</evidence>
<dbReference type="PROSITE" id="PS00027">
    <property type="entry name" value="HOMEOBOX_1"/>
    <property type="match status" value="1"/>
</dbReference>
<keyword evidence="4 5" id="KW-0539">Nucleus</keyword>
<evidence type="ECO:0000256" key="3">
    <source>
        <dbReference type="ARBA" id="ARBA00023155"/>
    </source>
</evidence>
<evidence type="ECO:0000259" key="8">
    <source>
        <dbReference type="PROSITE" id="PS50071"/>
    </source>
</evidence>
<evidence type="ECO:0000256" key="5">
    <source>
        <dbReference type="PROSITE-ProRule" id="PRU00108"/>
    </source>
</evidence>
<comment type="subcellular location">
    <subcellularLocation>
        <location evidence="1 5 6">Nucleus</location>
    </subcellularLocation>
</comment>
<protein>
    <recommendedName>
        <fullName evidence="8">Homeobox domain-containing protein</fullName>
    </recommendedName>
</protein>
<dbReference type="SUPFAM" id="SSF46689">
    <property type="entry name" value="Homeodomain-like"/>
    <property type="match status" value="1"/>
</dbReference>
<organism evidence="9 10">
    <name type="scientific">Porites lobata</name>
    <dbReference type="NCBI Taxonomy" id="104759"/>
    <lineage>
        <taxon>Eukaryota</taxon>
        <taxon>Metazoa</taxon>
        <taxon>Cnidaria</taxon>
        <taxon>Anthozoa</taxon>
        <taxon>Hexacorallia</taxon>
        <taxon>Scleractinia</taxon>
        <taxon>Fungiina</taxon>
        <taxon>Poritidae</taxon>
        <taxon>Porites</taxon>
    </lineage>
</organism>
<name>A0ABN8PWK7_9CNID</name>